<comment type="function">
    <text evidence="7">Thiolesterase that catalyzes the hydrolysis of S-D-lactoyl-glutathione to form glutathione and D-lactic acid.</text>
</comment>
<dbReference type="SUPFAM" id="SSF56281">
    <property type="entry name" value="Metallo-hydrolase/oxidoreductase"/>
    <property type="match status" value="1"/>
</dbReference>
<dbReference type="InterPro" id="IPR050110">
    <property type="entry name" value="Glyoxalase_II_hydrolase"/>
</dbReference>
<feature type="binding site" evidence="7">
    <location>
        <position position="129"/>
    </location>
    <ligand>
        <name>Zn(2+)</name>
        <dbReference type="ChEBI" id="CHEBI:29105"/>
        <label>1</label>
    </ligand>
</feature>
<dbReference type="HAMAP" id="MF_01374">
    <property type="entry name" value="Glyoxalase_2"/>
    <property type="match status" value="1"/>
</dbReference>
<dbReference type="InterPro" id="IPR032282">
    <property type="entry name" value="HAGH_C"/>
</dbReference>
<accession>A0ABQ1RIQ4</accession>
<keyword evidence="10" id="KW-1185">Reference proteome</keyword>
<dbReference type="NCBIfam" id="TIGR03413">
    <property type="entry name" value="GSH_gloB"/>
    <property type="match status" value="1"/>
</dbReference>
<evidence type="ECO:0000256" key="3">
    <source>
        <dbReference type="ARBA" id="ARBA00006759"/>
    </source>
</evidence>
<dbReference type="SMART" id="SM00849">
    <property type="entry name" value="Lactamase_B"/>
    <property type="match status" value="1"/>
</dbReference>
<keyword evidence="6 7" id="KW-0862">Zinc</keyword>
<organism evidence="9 10">
    <name type="scientific">Lacimicrobium alkaliphilum</name>
    <dbReference type="NCBI Taxonomy" id="1526571"/>
    <lineage>
        <taxon>Bacteria</taxon>
        <taxon>Pseudomonadati</taxon>
        <taxon>Pseudomonadota</taxon>
        <taxon>Gammaproteobacteria</taxon>
        <taxon>Alteromonadales</taxon>
        <taxon>Alteromonadaceae</taxon>
        <taxon>Lacimicrobium</taxon>
    </lineage>
</organism>
<keyword evidence="5 7" id="KW-0378">Hydrolase</keyword>
<evidence type="ECO:0000256" key="5">
    <source>
        <dbReference type="ARBA" id="ARBA00022801"/>
    </source>
</evidence>
<protein>
    <recommendedName>
        <fullName evidence="7">Hydroxyacylglutathione hydrolase</fullName>
        <ecNumber evidence="7">3.1.2.6</ecNumber>
    </recommendedName>
    <alternativeName>
        <fullName evidence="7">Glyoxalase II</fullName>
        <shortName evidence="7">Glx II</shortName>
    </alternativeName>
</protein>
<dbReference type="EMBL" id="BMGJ01000009">
    <property type="protein sequence ID" value="GGD68335.1"/>
    <property type="molecule type" value="Genomic_DNA"/>
</dbReference>
<dbReference type="InterPro" id="IPR035680">
    <property type="entry name" value="Clx_II_MBL"/>
</dbReference>
<dbReference type="EC" id="3.1.2.6" evidence="7"/>
<keyword evidence="4 7" id="KW-0479">Metal-binding</keyword>
<feature type="binding site" evidence="7">
    <location>
        <position position="54"/>
    </location>
    <ligand>
        <name>Zn(2+)</name>
        <dbReference type="ChEBI" id="CHEBI:29105"/>
        <label>1</label>
    </ligand>
</feature>
<feature type="binding site" evidence="7">
    <location>
        <position position="57"/>
    </location>
    <ligand>
        <name>Zn(2+)</name>
        <dbReference type="ChEBI" id="CHEBI:29105"/>
        <label>2</label>
    </ligand>
</feature>
<dbReference type="InterPro" id="IPR017782">
    <property type="entry name" value="Hydroxyacylglutathione_Hdrlase"/>
</dbReference>
<dbReference type="Gene3D" id="3.60.15.10">
    <property type="entry name" value="Ribonuclease Z/Hydroxyacylglutathione hydrolase-like"/>
    <property type="match status" value="1"/>
</dbReference>
<evidence type="ECO:0000256" key="1">
    <source>
        <dbReference type="ARBA" id="ARBA00001623"/>
    </source>
</evidence>
<evidence type="ECO:0000313" key="10">
    <source>
        <dbReference type="Proteomes" id="UP000614272"/>
    </source>
</evidence>
<dbReference type="CDD" id="cd07723">
    <property type="entry name" value="hydroxyacylglutathione_hydrolase_MBL-fold"/>
    <property type="match status" value="1"/>
</dbReference>
<name>A0ABQ1RIQ4_9ALTE</name>
<dbReference type="PANTHER" id="PTHR43705">
    <property type="entry name" value="HYDROXYACYLGLUTATHIONE HYDROLASE"/>
    <property type="match status" value="1"/>
</dbReference>
<comment type="caution">
    <text evidence="9">The sequence shown here is derived from an EMBL/GenBank/DDBJ whole genome shotgun (WGS) entry which is preliminary data.</text>
</comment>
<feature type="binding site" evidence="7">
    <location>
        <position position="52"/>
    </location>
    <ligand>
        <name>Zn(2+)</name>
        <dbReference type="ChEBI" id="CHEBI:29105"/>
        <label>1</label>
    </ligand>
</feature>
<evidence type="ECO:0000313" key="9">
    <source>
        <dbReference type="EMBL" id="GGD68335.1"/>
    </source>
</evidence>
<feature type="binding site" evidence="7">
    <location>
        <position position="111"/>
    </location>
    <ligand>
        <name>Zn(2+)</name>
        <dbReference type="ChEBI" id="CHEBI:29105"/>
        <label>1</label>
    </ligand>
</feature>
<dbReference type="InterPro" id="IPR036866">
    <property type="entry name" value="RibonucZ/Hydroxyglut_hydro"/>
</dbReference>
<evidence type="ECO:0000259" key="8">
    <source>
        <dbReference type="SMART" id="SM00849"/>
    </source>
</evidence>
<comment type="similarity">
    <text evidence="3 7">Belongs to the metallo-beta-lactamase superfamily. Glyoxalase II family.</text>
</comment>
<dbReference type="PANTHER" id="PTHR43705:SF1">
    <property type="entry name" value="HYDROXYACYLGLUTATHIONE HYDROLASE GLOB"/>
    <property type="match status" value="1"/>
</dbReference>
<evidence type="ECO:0000256" key="4">
    <source>
        <dbReference type="ARBA" id="ARBA00022723"/>
    </source>
</evidence>
<dbReference type="Pfam" id="PF16123">
    <property type="entry name" value="HAGH_C"/>
    <property type="match status" value="1"/>
</dbReference>
<comment type="subunit">
    <text evidence="7">Monomer.</text>
</comment>
<dbReference type="Pfam" id="PF00753">
    <property type="entry name" value="Lactamase_B"/>
    <property type="match status" value="2"/>
</dbReference>
<evidence type="ECO:0000256" key="2">
    <source>
        <dbReference type="ARBA" id="ARBA00004963"/>
    </source>
</evidence>
<comment type="cofactor">
    <cofactor evidence="7">
        <name>Zn(2+)</name>
        <dbReference type="ChEBI" id="CHEBI:29105"/>
    </cofactor>
    <text evidence="7">Binds 2 Zn(2+) ions per subunit.</text>
</comment>
<sequence>MEVLPVSAFKDNYIWCLIEENRCVVVDPGDADPVLKLLNERGLTLTDILITHHHWDHTDGLDKLMENYPEINIFGPVSDKIAQVTVPLGEGDHCKPAGLSETFTVLEIPGHTLDHIAFYSENIGLFCGDTLFSVGCGRIFEGTPEQMYKSLQKLARLPEDTAVYCGHEYTLANLDFACAVEPDNKDRQQYQQWAKQQRQQKHPTLPGSIGQELRINPFLRPQAKTIVSSVQQHSGKTLSSAEQVFTEIRRWKDNF</sequence>
<feature type="domain" description="Metallo-beta-lactamase" evidence="8">
    <location>
        <begin position="11"/>
        <end position="167"/>
    </location>
</feature>
<dbReference type="PIRSF" id="PIRSF005457">
    <property type="entry name" value="Glx"/>
    <property type="match status" value="1"/>
</dbReference>
<gene>
    <name evidence="7 9" type="primary">gloB</name>
    <name evidence="9" type="ORF">GCM10011357_24220</name>
</gene>
<feature type="binding site" evidence="7">
    <location>
        <position position="167"/>
    </location>
    <ligand>
        <name>Zn(2+)</name>
        <dbReference type="ChEBI" id="CHEBI:29105"/>
        <label>2</label>
    </ligand>
</feature>
<feature type="binding site" evidence="7">
    <location>
        <position position="129"/>
    </location>
    <ligand>
        <name>Zn(2+)</name>
        <dbReference type="ChEBI" id="CHEBI:29105"/>
        <label>2</label>
    </ligand>
</feature>
<reference evidence="10" key="1">
    <citation type="journal article" date="2019" name="Int. J. Syst. Evol. Microbiol.">
        <title>The Global Catalogue of Microorganisms (GCM) 10K type strain sequencing project: providing services to taxonomists for standard genome sequencing and annotation.</title>
        <authorList>
            <consortium name="The Broad Institute Genomics Platform"/>
            <consortium name="The Broad Institute Genome Sequencing Center for Infectious Disease"/>
            <person name="Wu L."/>
            <person name="Ma J."/>
        </authorList>
    </citation>
    <scope>NUCLEOTIDE SEQUENCE [LARGE SCALE GENOMIC DNA]</scope>
    <source>
        <strain evidence="10">CGMCC 1.12923</strain>
    </source>
</reference>
<evidence type="ECO:0000256" key="7">
    <source>
        <dbReference type="HAMAP-Rule" id="MF_01374"/>
    </source>
</evidence>
<evidence type="ECO:0000256" key="6">
    <source>
        <dbReference type="ARBA" id="ARBA00022833"/>
    </source>
</evidence>
<proteinExistence type="inferred from homology"/>
<dbReference type="InterPro" id="IPR001279">
    <property type="entry name" value="Metallo-B-lactamas"/>
</dbReference>
<dbReference type="Proteomes" id="UP000614272">
    <property type="component" value="Unassembled WGS sequence"/>
</dbReference>
<feature type="binding site" evidence="7">
    <location>
        <position position="56"/>
    </location>
    <ligand>
        <name>Zn(2+)</name>
        <dbReference type="ChEBI" id="CHEBI:29105"/>
        <label>2</label>
    </ligand>
</feature>
<comment type="catalytic activity">
    <reaction evidence="1 7">
        <text>an S-(2-hydroxyacyl)glutathione + H2O = a 2-hydroxy carboxylate + glutathione + H(+)</text>
        <dbReference type="Rhea" id="RHEA:21864"/>
        <dbReference type="ChEBI" id="CHEBI:15377"/>
        <dbReference type="ChEBI" id="CHEBI:15378"/>
        <dbReference type="ChEBI" id="CHEBI:57925"/>
        <dbReference type="ChEBI" id="CHEBI:58896"/>
        <dbReference type="ChEBI" id="CHEBI:71261"/>
        <dbReference type="EC" id="3.1.2.6"/>
    </reaction>
</comment>
<dbReference type="GO" id="GO:0016787">
    <property type="term" value="F:hydrolase activity"/>
    <property type="evidence" value="ECO:0007669"/>
    <property type="project" value="UniProtKB-KW"/>
</dbReference>
<dbReference type="RefSeq" id="WP_099035093.1">
    <property type="nucleotide sequence ID" value="NZ_BMGJ01000009.1"/>
</dbReference>
<comment type="pathway">
    <text evidence="2 7">Secondary metabolite metabolism; methylglyoxal degradation; (R)-lactate from methylglyoxal: step 2/2.</text>
</comment>